<keyword evidence="7" id="KW-0813">Transport</keyword>
<protein>
    <recommendedName>
        <fullName evidence="3">P-type Cu(+) transporter</fullName>
        <ecNumber evidence="3">7.2.2.8</ecNumber>
    </recommendedName>
</protein>
<evidence type="ECO:0000256" key="12">
    <source>
        <dbReference type="ARBA" id="ARBA00023136"/>
    </source>
</evidence>
<dbReference type="SFLD" id="SFLDG00002">
    <property type="entry name" value="C1.7:_P-type_atpase_like"/>
    <property type="match status" value="1"/>
</dbReference>
<feature type="transmembrane region" description="Helical" evidence="14">
    <location>
        <begin position="153"/>
        <end position="172"/>
    </location>
</feature>
<keyword evidence="6 14" id="KW-0547">Nucleotide-binding</keyword>
<feature type="transmembrane region" description="Helical" evidence="14">
    <location>
        <begin position="371"/>
        <end position="393"/>
    </location>
</feature>
<dbReference type="InterPro" id="IPR018303">
    <property type="entry name" value="ATPase_P-typ_P_site"/>
</dbReference>
<feature type="transmembrane region" description="Helical" evidence="14">
    <location>
        <begin position="746"/>
        <end position="764"/>
    </location>
</feature>
<evidence type="ECO:0000256" key="1">
    <source>
        <dbReference type="ARBA" id="ARBA00004141"/>
    </source>
</evidence>
<keyword evidence="12 14" id="KW-0472">Membrane</keyword>
<dbReference type="PROSITE" id="PS00154">
    <property type="entry name" value="ATPASE_E1_E2"/>
    <property type="match status" value="1"/>
</dbReference>
<evidence type="ECO:0000256" key="3">
    <source>
        <dbReference type="ARBA" id="ARBA00012517"/>
    </source>
</evidence>
<gene>
    <name evidence="16" type="ORF">KP014_18490</name>
</gene>
<dbReference type="SFLD" id="SFLDS00003">
    <property type="entry name" value="Haloacid_Dehalogenase"/>
    <property type="match status" value="1"/>
</dbReference>
<evidence type="ECO:0000256" key="2">
    <source>
        <dbReference type="ARBA" id="ARBA00006024"/>
    </source>
</evidence>
<evidence type="ECO:0000256" key="9">
    <source>
        <dbReference type="ARBA" id="ARBA00022967"/>
    </source>
</evidence>
<feature type="transmembrane region" description="Helical" evidence="14">
    <location>
        <begin position="723"/>
        <end position="740"/>
    </location>
</feature>
<dbReference type="Pfam" id="PF00122">
    <property type="entry name" value="E1-E2_ATPase"/>
    <property type="match status" value="1"/>
</dbReference>
<dbReference type="Pfam" id="PF00403">
    <property type="entry name" value="HMA"/>
    <property type="match status" value="1"/>
</dbReference>
<evidence type="ECO:0000256" key="13">
    <source>
        <dbReference type="ARBA" id="ARBA00049289"/>
    </source>
</evidence>
<keyword evidence="11" id="KW-0186">Copper</keyword>
<dbReference type="EC" id="7.2.2.8" evidence="3"/>
<keyword evidence="10 14" id="KW-1133">Transmembrane helix</keyword>
<keyword evidence="8 14" id="KW-0067">ATP-binding</keyword>
<dbReference type="CDD" id="cd00371">
    <property type="entry name" value="HMA"/>
    <property type="match status" value="1"/>
</dbReference>
<keyword evidence="17" id="KW-1185">Reference proteome</keyword>
<comment type="subcellular location">
    <subcellularLocation>
        <location evidence="14">Cell membrane</location>
    </subcellularLocation>
    <subcellularLocation>
        <location evidence="1">Membrane</location>
        <topology evidence="1">Multi-pass membrane protein</topology>
    </subcellularLocation>
</comment>
<dbReference type="PANTHER" id="PTHR43520">
    <property type="entry name" value="ATP7, ISOFORM B"/>
    <property type="match status" value="1"/>
</dbReference>
<dbReference type="InterPro" id="IPR006121">
    <property type="entry name" value="HMA_dom"/>
</dbReference>
<feature type="domain" description="HMA" evidence="15">
    <location>
        <begin position="11"/>
        <end position="77"/>
    </location>
</feature>
<keyword evidence="7" id="KW-0187">Copper transport</keyword>
<evidence type="ECO:0000256" key="11">
    <source>
        <dbReference type="ARBA" id="ARBA00023008"/>
    </source>
</evidence>
<feature type="transmembrane region" description="Helical" evidence="14">
    <location>
        <begin position="405"/>
        <end position="425"/>
    </location>
</feature>
<dbReference type="NCBIfam" id="TIGR01525">
    <property type="entry name" value="ATPase-IB_hvy"/>
    <property type="match status" value="1"/>
</dbReference>
<keyword evidence="5 14" id="KW-0479">Metal-binding</keyword>
<evidence type="ECO:0000256" key="7">
    <source>
        <dbReference type="ARBA" id="ARBA00022796"/>
    </source>
</evidence>
<keyword evidence="4 14" id="KW-0812">Transmembrane</keyword>
<dbReference type="Proteomes" id="UP000683429">
    <property type="component" value="Chromosome"/>
</dbReference>
<organism evidence="16 17">
    <name type="scientific">Paenibacillus sophorae</name>
    <dbReference type="NCBI Taxonomy" id="1333845"/>
    <lineage>
        <taxon>Bacteria</taxon>
        <taxon>Bacillati</taxon>
        <taxon>Bacillota</taxon>
        <taxon>Bacilli</taxon>
        <taxon>Bacillales</taxon>
        <taxon>Paenibacillaceae</taxon>
        <taxon>Paenibacillus</taxon>
    </lineage>
</organism>
<evidence type="ECO:0000256" key="8">
    <source>
        <dbReference type="ARBA" id="ARBA00022840"/>
    </source>
</evidence>
<comment type="similarity">
    <text evidence="2 14">Belongs to the cation transport ATPase (P-type) (TC 3.A.3) family. Type IB subfamily.</text>
</comment>
<evidence type="ECO:0000256" key="5">
    <source>
        <dbReference type="ARBA" id="ARBA00022723"/>
    </source>
</evidence>
<evidence type="ECO:0000256" key="6">
    <source>
        <dbReference type="ARBA" id="ARBA00022741"/>
    </source>
</evidence>
<dbReference type="PANTHER" id="PTHR43520:SF8">
    <property type="entry name" value="P-TYPE CU(+) TRANSPORTER"/>
    <property type="match status" value="1"/>
</dbReference>
<dbReference type="EMBL" id="CP076607">
    <property type="protein sequence ID" value="QWU18423.1"/>
    <property type="molecule type" value="Genomic_DNA"/>
</dbReference>
<evidence type="ECO:0000313" key="17">
    <source>
        <dbReference type="Proteomes" id="UP000683429"/>
    </source>
</evidence>
<feature type="transmembrane region" description="Helical" evidence="14">
    <location>
        <begin position="184"/>
        <end position="207"/>
    </location>
</feature>
<dbReference type="CDD" id="cd02094">
    <property type="entry name" value="P-type_ATPase_Cu-like"/>
    <property type="match status" value="1"/>
</dbReference>
<dbReference type="InterPro" id="IPR044492">
    <property type="entry name" value="P_typ_ATPase_HD_dom"/>
</dbReference>
<evidence type="ECO:0000256" key="10">
    <source>
        <dbReference type="ARBA" id="ARBA00022989"/>
    </source>
</evidence>
<dbReference type="SFLD" id="SFLDF00027">
    <property type="entry name" value="p-type_atpase"/>
    <property type="match status" value="1"/>
</dbReference>
<name>A0ABX8HJ25_9BACL</name>
<evidence type="ECO:0000259" key="15">
    <source>
        <dbReference type="PROSITE" id="PS50846"/>
    </source>
</evidence>
<evidence type="ECO:0000256" key="14">
    <source>
        <dbReference type="RuleBase" id="RU362081"/>
    </source>
</evidence>
<reference evidence="16 17" key="1">
    <citation type="submission" date="2021-06" db="EMBL/GenBank/DDBJ databases">
        <title>Whole genome sequence of Paenibacillus sophorae DSM23020 for comparative genomics.</title>
        <authorList>
            <person name="Kim M.-J."/>
            <person name="Lee G."/>
            <person name="Shin J.-H."/>
        </authorList>
    </citation>
    <scope>NUCLEOTIDE SEQUENCE [LARGE SCALE GENOMIC DNA]</scope>
    <source>
        <strain evidence="16 17">DSM 23020</strain>
    </source>
</reference>
<keyword evidence="14" id="KW-1003">Cell membrane</keyword>
<dbReference type="InterPro" id="IPR001757">
    <property type="entry name" value="P_typ_ATPase"/>
</dbReference>
<feature type="transmembrane region" description="Helical" evidence="14">
    <location>
        <begin position="100"/>
        <end position="123"/>
    </location>
</feature>
<keyword evidence="7" id="KW-0406">Ion transport</keyword>
<dbReference type="InterPro" id="IPR059000">
    <property type="entry name" value="ATPase_P-type_domA"/>
</dbReference>
<accession>A0ABX8HJ25</accession>
<comment type="catalytic activity">
    <reaction evidence="13">
        <text>Cu(+)(in) + ATP + H2O = Cu(+)(out) + ADP + phosphate + H(+)</text>
        <dbReference type="Rhea" id="RHEA:25792"/>
        <dbReference type="ChEBI" id="CHEBI:15377"/>
        <dbReference type="ChEBI" id="CHEBI:15378"/>
        <dbReference type="ChEBI" id="CHEBI:30616"/>
        <dbReference type="ChEBI" id="CHEBI:43474"/>
        <dbReference type="ChEBI" id="CHEBI:49552"/>
        <dbReference type="ChEBI" id="CHEBI:456216"/>
        <dbReference type="EC" id="7.2.2.8"/>
    </reaction>
</comment>
<dbReference type="NCBIfam" id="TIGR01511">
    <property type="entry name" value="ATPase-IB1_Cu"/>
    <property type="match status" value="1"/>
</dbReference>
<dbReference type="InterPro" id="IPR027256">
    <property type="entry name" value="P-typ_ATPase_IB"/>
</dbReference>
<keyword evidence="9" id="KW-1278">Translocase</keyword>
<sequence length="788" mass="85253">MHTKEGGVRMAEATLRVYGMTCTLCSMTIEAALSKLKGVRSVSVSYATEKVLFEYEEETVELSEAIRVIESLGFSAGIKGKEQESGRGSGRQREMNKLRIRLIISVLFSLPLFFAMLLGGLGLCHDVIYGQQETVFSQILDAIRQKTIWLHDWKFQLALAAPVQFIIGWPYYKNAFYSLKARKATMDILVVLGTSAAFGYSLYTVLYNEPLIILGMKNIYFEASSVIITLILLGKYLEAVAKGRTSSAIRALMELEAKSARVVRDGEEQDLLIAEVQVGDIVIVRPGEKIPVDGIVTEGSSYVDESMLTGESTPVQKGEQDTVIGSSFNQHGTFKFRATKVGGETFLARIVQMTEAAQNSKAPIQKIADKVATYFVPFVLLASFLTFAYWFWVVYGGVLFLLDQALINAVAVLVVSCPCALGLATPTAIMAGMGRGAQNGILVKNGEQLERAGKITTVVFDKTGTLTSGKPHLTDLIAAGGADRSLSQDRILFLAAAAEKRSEHPLGQAIYEAGAARFQEGIPEPATFIAVPGKGVCAFVDGAEVLVGSPLFLAGYGVDLERFDGQASELLRQNGKTTVFVAIDRVLEAVAGLADELREGALEAVAELKQMGLELHMLTGDNRRTAETIAAQLGIQHVVAEVLPESKAQEIERLKQKGKVVAMIGDGINDAPAMATADIGIAIGSGTDVAIETGDIVLLKDNLLAIPSAIRLSAKTMTIIKENLFWAFIYNLLAIPLAAAGYLNPVVAAGAMALSSLSVLFNSLRLRRYKLRHPKVLQSKRRLQEIRS</sequence>
<dbReference type="NCBIfam" id="TIGR01494">
    <property type="entry name" value="ATPase_P-type"/>
    <property type="match status" value="1"/>
</dbReference>
<evidence type="ECO:0000256" key="4">
    <source>
        <dbReference type="ARBA" id="ARBA00022692"/>
    </source>
</evidence>
<proteinExistence type="inferred from homology"/>
<dbReference type="PROSITE" id="PS50846">
    <property type="entry name" value="HMA_2"/>
    <property type="match status" value="1"/>
</dbReference>
<dbReference type="Pfam" id="PF00702">
    <property type="entry name" value="Hydrolase"/>
    <property type="match status" value="1"/>
</dbReference>
<feature type="transmembrane region" description="Helical" evidence="14">
    <location>
        <begin position="219"/>
        <end position="237"/>
    </location>
</feature>
<evidence type="ECO:0000313" key="16">
    <source>
        <dbReference type="EMBL" id="QWU18423.1"/>
    </source>
</evidence>